<dbReference type="PROSITE" id="PS50106">
    <property type="entry name" value="PDZ"/>
    <property type="match status" value="1"/>
</dbReference>
<dbReference type="AlphaFoldDB" id="A0A2G4YT33"/>
<evidence type="ECO:0000313" key="13">
    <source>
        <dbReference type="EMBL" id="PHZ85437.1"/>
    </source>
</evidence>
<accession>A0A2G4YT33</accession>
<dbReference type="GO" id="GO:0006508">
    <property type="term" value="P:proteolysis"/>
    <property type="evidence" value="ECO:0007669"/>
    <property type="project" value="UniProtKB-KW"/>
</dbReference>
<feature type="transmembrane region" description="Helical" evidence="11">
    <location>
        <begin position="7"/>
        <end position="25"/>
    </location>
</feature>
<dbReference type="InterPro" id="IPR001478">
    <property type="entry name" value="PDZ"/>
</dbReference>
<evidence type="ECO:0000256" key="6">
    <source>
        <dbReference type="ARBA" id="ARBA00022801"/>
    </source>
</evidence>
<keyword evidence="10 11" id="KW-0472">Membrane</keyword>
<keyword evidence="9 11" id="KW-0482">Metalloprotease</keyword>
<feature type="domain" description="PDZ" evidence="12">
    <location>
        <begin position="132"/>
        <end position="198"/>
    </location>
</feature>
<evidence type="ECO:0000256" key="2">
    <source>
        <dbReference type="ARBA" id="ARBA00004141"/>
    </source>
</evidence>
<comment type="similarity">
    <text evidence="3 11">Belongs to the peptidase M50B family.</text>
</comment>
<keyword evidence="5 11" id="KW-0812">Transmembrane</keyword>
<dbReference type="SUPFAM" id="SSF50156">
    <property type="entry name" value="PDZ domain-like"/>
    <property type="match status" value="1"/>
</dbReference>
<dbReference type="InterPro" id="IPR004387">
    <property type="entry name" value="Pept_M50_Zn"/>
</dbReference>
<evidence type="ECO:0000256" key="1">
    <source>
        <dbReference type="ARBA" id="ARBA00001947"/>
    </source>
</evidence>
<dbReference type="FunCoup" id="A0A2G4YT33">
    <property type="interactions" value="412"/>
</dbReference>
<comment type="cofactor">
    <cofactor evidence="1 11">
        <name>Zn(2+)</name>
        <dbReference type="ChEBI" id="CHEBI:29105"/>
    </cofactor>
</comment>
<evidence type="ECO:0000256" key="8">
    <source>
        <dbReference type="ARBA" id="ARBA00022989"/>
    </source>
</evidence>
<dbReference type="GO" id="GO:0046872">
    <property type="term" value="F:metal ion binding"/>
    <property type="evidence" value="ECO:0007669"/>
    <property type="project" value="UniProtKB-KW"/>
</dbReference>
<evidence type="ECO:0000313" key="14">
    <source>
        <dbReference type="Proteomes" id="UP000229730"/>
    </source>
</evidence>
<dbReference type="InParanoid" id="A0A2G4YT33"/>
<dbReference type="Pfam" id="PF02163">
    <property type="entry name" value="Peptidase_M50"/>
    <property type="match status" value="1"/>
</dbReference>
<evidence type="ECO:0000256" key="5">
    <source>
        <dbReference type="ARBA" id="ARBA00022692"/>
    </source>
</evidence>
<name>A0A2G4YT33_9PROT</name>
<protein>
    <recommendedName>
        <fullName evidence="11">Zinc metalloprotease</fullName>
        <ecNumber evidence="11">3.4.24.-</ecNumber>
    </recommendedName>
</protein>
<dbReference type="GO" id="GO:0004222">
    <property type="term" value="F:metalloendopeptidase activity"/>
    <property type="evidence" value="ECO:0007669"/>
    <property type="project" value="InterPro"/>
</dbReference>
<keyword evidence="14" id="KW-1185">Reference proteome</keyword>
<keyword evidence="4 13" id="KW-0645">Protease</keyword>
<dbReference type="PANTHER" id="PTHR42837:SF2">
    <property type="entry name" value="MEMBRANE METALLOPROTEASE ARASP2, CHLOROPLASTIC-RELATED"/>
    <property type="match status" value="1"/>
</dbReference>
<reference evidence="13 14" key="1">
    <citation type="submission" date="2017-10" db="EMBL/GenBank/DDBJ databases">
        <title>Frigbacter circumglobatus gen. nov. sp. nov., isolated from sediment cultured in situ.</title>
        <authorList>
            <person name="Zhao Z."/>
        </authorList>
    </citation>
    <scope>NUCLEOTIDE SEQUENCE [LARGE SCALE GENOMIC DNA]</scope>
    <source>
        <strain evidence="13 14">ZYL</strain>
    </source>
</reference>
<evidence type="ECO:0000256" key="3">
    <source>
        <dbReference type="ARBA" id="ARBA00007931"/>
    </source>
</evidence>
<sequence length="376" mass="41403">MDALLNAVIYATSFLGMLTILVFVHEWGHYIVARMNGVRVEVFSIGFGPEIWGRNDKNGTRWKVSAVPLGGYVKFFGDASAASTPDSDLDKMSDKEKKESFHFKKLYQRAAIVFAGPLANFIFAILILATLFYLYGQTERAAIVSNLVEGKPAAEAGLQIGDKIIAVDGDEIYSFQDLVLQVLYSAGEGLDITVLRNGQEVTVTVVPQEEIITREGEVQLDPNGKPLKAYQIGVQNSEERIFIEHTVGSAVWAGVLHTGTIVKQSLRGIRQMIVGTRSVKELSGPVGISQVTAEAARRGIHYWIQVMALISISLGMINLFPIPLLDGGHLLYYGFEAALGRKLSERTQEFGFRIGLVLVLGLMMVATFNDILKFNW</sequence>
<keyword evidence="11" id="KW-0479">Metal-binding</keyword>
<evidence type="ECO:0000256" key="7">
    <source>
        <dbReference type="ARBA" id="ARBA00022833"/>
    </source>
</evidence>
<organism evidence="13 14">
    <name type="scientific">Paremcibacter congregatus</name>
    <dbReference type="NCBI Taxonomy" id="2043170"/>
    <lineage>
        <taxon>Bacteria</taxon>
        <taxon>Pseudomonadati</taxon>
        <taxon>Pseudomonadota</taxon>
        <taxon>Alphaproteobacteria</taxon>
        <taxon>Emcibacterales</taxon>
        <taxon>Emcibacteraceae</taxon>
        <taxon>Paremcibacter</taxon>
    </lineage>
</organism>
<dbReference type="CDD" id="cd06163">
    <property type="entry name" value="S2P-M50_PDZ_RseP-like"/>
    <property type="match status" value="1"/>
</dbReference>
<dbReference type="CDD" id="cd23081">
    <property type="entry name" value="cpPDZ_EcRseP-like"/>
    <property type="match status" value="1"/>
</dbReference>
<dbReference type="GO" id="GO:0016020">
    <property type="term" value="C:membrane"/>
    <property type="evidence" value="ECO:0007669"/>
    <property type="project" value="UniProtKB-SubCell"/>
</dbReference>
<dbReference type="EC" id="3.4.24.-" evidence="11"/>
<dbReference type="InterPro" id="IPR041489">
    <property type="entry name" value="PDZ_6"/>
</dbReference>
<evidence type="ECO:0000256" key="4">
    <source>
        <dbReference type="ARBA" id="ARBA00022670"/>
    </source>
</evidence>
<gene>
    <name evidence="13" type="primary">rseP</name>
    <name evidence="13" type="ORF">CRD36_08080</name>
</gene>
<evidence type="ECO:0000256" key="9">
    <source>
        <dbReference type="ARBA" id="ARBA00023049"/>
    </source>
</evidence>
<feature type="transmembrane region" description="Helical" evidence="11">
    <location>
        <begin position="350"/>
        <end position="372"/>
    </location>
</feature>
<dbReference type="InterPro" id="IPR008915">
    <property type="entry name" value="Peptidase_M50"/>
</dbReference>
<keyword evidence="8 11" id="KW-1133">Transmembrane helix</keyword>
<dbReference type="EMBL" id="PDEM01000016">
    <property type="protein sequence ID" value="PHZ85437.1"/>
    <property type="molecule type" value="Genomic_DNA"/>
</dbReference>
<evidence type="ECO:0000256" key="11">
    <source>
        <dbReference type="RuleBase" id="RU362031"/>
    </source>
</evidence>
<dbReference type="Proteomes" id="UP000229730">
    <property type="component" value="Unassembled WGS sequence"/>
</dbReference>
<dbReference type="InterPro" id="IPR036034">
    <property type="entry name" value="PDZ_sf"/>
</dbReference>
<dbReference type="SMART" id="SM00228">
    <property type="entry name" value="PDZ"/>
    <property type="match status" value="1"/>
</dbReference>
<comment type="caution">
    <text evidence="13">The sequence shown here is derived from an EMBL/GenBank/DDBJ whole genome shotgun (WGS) entry which is preliminary data.</text>
</comment>
<dbReference type="Pfam" id="PF17820">
    <property type="entry name" value="PDZ_6"/>
    <property type="match status" value="1"/>
</dbReference>
<evidence type="ECO:0000259" key="12">
    <source>
        <dbReference type="PROSITE" id="PS50106"/>
    </source>
</evidence>
<dbReference type="Gene3D" id="2.30.42.10">
    <property type="match status" value="1"/>
</dbReference>
<keyword evidence="6 11" id="KW-0378">Hydrolase</keyword>
<feature type="transmembrane region" description="Helical" evidence="11">
    <location>
        <begin position="110"/>
        <end position="135"/>
    </location>
</feature>
<feature type="transmembrane region" description="Helical" evidence="11">
    <location>
        <begin position="302"/>
        <end position="322"/>
    </location>
</feature>
<comment type="subcellular location">
    <subcellularLocation>
        <location evidence="2">Membrane</location>
        <topology evidence="2">Multi-pass membrane protein</topology>
    </subcellularLocation>
</comment>
<dbReference type="NCBIfam" id="TIGR00054">
    <property type="entry name" value="RIP metalloprotease RseP"/>
    <property type="match status" value="1"/>
</dbReference>
<evidence type="ECO:0000256" key="10">
    <source>
        <dbReference type="ARBA" id="ARBA00023136"/>
    </source>
</evidence>
<dbReference type="OrthoDB" id="9782003at2"/>
<dbReference type="PANTHER" id="PTHR42837">
    <property type="entry name" value="REGULATOR OF SIGMA-E PROTEASE RSEP"/>
    <property type="match status" value="1"/>
</dbReference>
<proteinExistence type="inferred from homology"/>
<keyword evidence="7 11" id="KW-0862">Zinc</keyword>